<keyword evidence="1" id="KW-0812">Transmembrane</keyword>
<reference evidence="2 3" key="1">
    <citation type="submission" date="2018-05" db="EMBL/GenBank/DDBJ databases">
        <title>Genome Sequence of an Efficient Indole-Degrading Bacterium, Alcaligenes sp.YBY.</title>
        <authorList>
            <person name="Yang B."/>
        </authorList>
    </citation>
    <scope>NUCLEOTIDE SEQUENCE [LARGE SCALE GENOMIC DNA]</scope>
    <source>
        <strain evidence="2 3">YBY</strain>
    </source>
</reference>
<name>A0A2U2BKX0_ALCFA</name>
<accession>A0A2U2BKX0</accession>
<dbReference type="AlphaFoldDB" id="A0A2U2BKX0"/>
<evidence type="ECO:0000313" key="3">
    <source>
        <dbReference type="Proteomes" id="UP000245216"/>
    </source>
</evidence>
<dbReference type="Proteomes" id="UP000245216">
    <property type="component" value="Unassembled WGS sequence"/>
</dbReference>
<protein>
    <submittedName>
        <fullName evidence="2">Uncharacterized protein</fullName>
    </submittedName>
</protein>
<reference evidence="2 3" key="2">
    <citation type="submission" date="2018-05" db="EMBL/GenBank/DDBJ databases">
        <authorList>
            <person name="Lanie J.A."/>
            <person name="Ng W.-L."/>
            <person name="Kazmierczak K.M."/>
            <person name="Andrzejewski T.M."/>
            <person name="Davidsen T.M."/>
            <person name="Wayne K.J."/>
            <person name="Tettelin H."/>
            <person name="Glass J.I."/>
            <person name="Rusch D."/>
            <person name="Podicherti R."/>
            <person name="Tsui H.-C.T."/>
            <person name="Winkler M.E."/>
        </authorList>
    </citation>
    <scope>NUCLEOTIDE SEQUENCE [LARGE SCALE GENOMIC DNA]</scope>
    <source>
        <strain evidence="2 3">YBY</strain>
    </source>
</reference>
<dbReference type="RefSeq" id="WP_109088826.1">
    <property type="nucleotide sequence ID" value="NZ_QEXO01000002.1"/>
</dbReference>
<dbReference type="EMBL" id="QEXO01000002">
    <property type="protein sequence ID" value="PWE14668.1"/>
    <property type="molecule type" value="Genomic_DNA"/>
</dbReference>
<proteinExistence type="predicted"/>
<evidence type="ECO:0000313" key="2">
    <source>
        <dbReference type="EMBL" id="PWE14668.1"/>
    </source>
</evidence>
<comment type="caution">
    <text evidence="2">The sequence shown here is derived from an EMBL/GenBank/DDBJ whole genome shotgun (WGS) entry which is preliminary data.</text>
</comment>
<gene>
    <name evidence="2" type="ORF">DF183_08125</name>
</gene>
<keyword evidence="1" id="KW-1133">Transmembrane helix</keyword>
<organism evidence="2 3">
    <name type="scientific">Alcaligenes faecalis</name>
    <dbReference type="NCBI Taxonomy" id="511"/>
    <lineage>
        <taxon>Bacteria</taxon>
        <taxon>Pseudomonadati</taxon>
        <taxon>Pseudomonadota</taxon>
        <taxon>Betaproteobacteria</taxon>
        <taxon>Burkholderiales</taxon>
        <taxon>Alcaligenaceae</taxon>
        <taxon>Alcaligenes</taxon>
    </lineage>
</organism>
<keyword evidence="1" id="KW-0472">Membrane</keyword>
<evidence type="ECO:0000256" key="1">
    <source>
        <dbReference type="SAM" id="Phobius"/>
    </source>
</evidence>
<sequence>MTTISLTDVTVSSDADSHAQGWLTVQFSNGYRIQAYCPESNDNWAQGAQQLCKPGHYDGLAPTQVDKLLLQAADDGSYVVLQATLPKAAVPMTYARPADEHIYMELSHKQQSVFSADFLAIAAIIFGALYGLKWLFEKYLLPKL</sequence>
<feature type="transmembrane region" description="Helical" evidence="1">
    <location>
        <begin position="113"/>
        <end position="136"/>
    </location>
</feature>